<dbReference type="AlphaFoldDB" id="A0A2A5JP25"/>
<evidence type="ECO:0000313" key="2">
    <source>
        <dbReference type="EMBL" id="PCK31175.1"/>
    </source>
</evidence>
<name>A0A2A5JP25_PSEO7</name>
<dbReference type="Pfam" id="PF05368">
    <property type="entry name" value="NmrA"/>
    <property type="match status" value="1"/>
</dbReference>
<reference evidence="3" key="1">
    <citation type="journal article" date="2019" name="Genome Announc.">
        <title>Draft Genome Sequence of Pseudoalteromonas piscicida Strain 36Y ROTHPW, an Hypersaline Seawater Isolate from the South Coast of Sonora, Mexico.</title>
        <authorList>
            <person name="Sanchez-Diaz R."/>
            <person name="Molina-Garza Z.J."/>
            <person name="Cruz-Suarez L.E."/>
            <person name="Selvin J."/>
            <person name="Kiran G.S."/>
            <person name="Ibarra-Gamez J.C."/>
            <person name="Gomez-Gil B."/>
            <person name="Galaviz-Silva L."/>
        </authorList>
    </citation>
    <scope>NUCLEOTIDE SEQUENCE [LARGE SCALE GENOMIC DNA]</scope>
    <source>
        <strain evidence="3">36Y_RITHPW</strain>
    </source>
</reference>
<dbReference type="Gene3D" id="3.90.25.10">
    <property type="entry name" value="UDP-galactose 4-epimerase, domain 1"/>
    <property type="match status" value="1"/>
</dbReference>
<dbReference type="SUPFAM" id="SSF51735">
    <property type="entry name" value="NAD(P)-binding Rossmann-fold domains"/>
    <property type="match status" value="1"/>
</dbReference>
<accession>A0A2A5JP25</accession>
<dbReference type="InterPro" id="IPR052718">
    <property type="entry name" value="NmrA-type_oxidoreductase"/>
</dbReference>
<dbReference type="PANTHER" id="PTHR47129:SF1">
    <property type="entry name" value="NMRA-LIKE DOMAIN-CONTAINING PROTEIN"/>
    <property type="match status" value="1"/>
</dbReference>
<dbReference type="Gene3D" id="3.40.50.720">
    <property type="entry name" value="NAD(P)-binding Rossmann-like Domain"/>
    <property type="match status" value="1"/>
</dbReference>
<protein>
    <submittedName>
        <fullName evidence="2">NAD(P)-dependent oxidoreductase</fullName>
    </submittedName>
</protein>
<proteinExistence type="predicted"/>
<feature type="domain" description="NmrA-like" evidence="1">
    <location>
        <begin position="2"/>
        <end position="248"/>
    </location>
</feature>
<keyword evidence="3" id="KW-1185">Reference proteome</keyword>
<dbReference type="EMBL" id="NKHF01000062">
    <property type="protein sequence ID" value="PCK31175.1"/>
    <property type="molecule type" value="Genomic_DNA"/>
</dbReference>
<dbReference type="InterPro" id="IPR036291">
    <property type="entry name" value="NAD(P)-bd_dom_sf"/>
</dbReference>
<comment type="caution">
    <text evidence="2">The sequence shown here is derived from an EMBL/GenBank/DDBJ whole genome shotgun (WGS) entry which is preliminary data.</text>
</comment>
<evidence type="ECO:0000259" key="1">
    <source>
        <dbReference type="Pfam" id="PF05368"/>
    </source>
</evidence>
<evidence type="ECO:0000313" key="3">
    <source>
        <dbReference type="Proteomes" id="UP000228621"/>
    </source>
</evidence>
<dbReference type="OrthoDB" id="5510591at2"/>
<dbReference type="CDD" id="cd05269">
    <property type="entry name" value="TMR_SDR_a"/>
    <property type="match status" value="1"/>
</dbReference>
<dbReference type="InterPro" id="IPR008030">
    <property type="entry name" value="NmrA-like"/>
</dbReference>
<dbReference type="PANTHER" id="PTHR47129">
    <property type="entry name" value="QUINONE OXIDOREDUCTASE 2"/>
    <property type="match status" value="1"/>
</dbReference>
<sequence length="281" mass="30236">MIAVTGATGKLGQLTVEFLTQKIPASNIVALVRDKDKGQALIQLGVKVREADYNNPNTLKTALAGVQKLLLVSSNQIGSRTQQHKAVIDAAKENQVSFIAYTSILNADSSTLELAKEHKETEAYLKRSGIAYSILRNGWYNENYTDLAPVFNAKQAITSIAPQARINSASRRDYALAAATVLSETGHENRIHELAGDTAFTIDSLAQAVSSHTQAEVKPNFVSSREYLAYLVALGVPENFALLLVDAETQAQKGHLASNSKALSQLIGRPTTTIAQTLATS</sequence>
<dbReference type="RefSeq" id="WP_099642692.1">
    <property type="nucleotide sequence ID" value="NZ_NKHF01000062.1"/>
</dbReference>
<dbReference type="Proteomes" id="UP000228621">
    <property type="component" value="Unassembled WGS sequence"/>
</dbReference>
<gene>
    <name evidence="2" type="ORF">CEX98_14045</name>
</gene>
<organism evidence="2 3">
    <name type="scientific">Pseudoalteromonas piscicida</name>
    <dbReference type="NCBI Taxonomy" id="43662"/>
    <lineage>
        <taxon>Bacteria</taxon>
        <taxon>Pseudomonadati</taxon>
        <taxon>Pseudomonadota</taxon>
        <taxon>Gammaproteobacteria</taxon>
        <taxon>Alteromonadales</taxon>
        <taxon>Pseudoalteromonadaceae</taxon>
        <taxon>Pseudoalteromonas</taxon>
    </lineage>
</organism>